<protein>
    <submittedName>
        <fullName evidence="1">Uncharacterized protein</fullName>
    </submittedName>
</protein>
<evidence type="ECO:0000313" key="2">
    <source>
        <dbReference type="Proteomes" id="UP001060085"/>
    </source>
</evidence>
<dbReference type="EMBL" id="CM044707">
    <property type="protein sequence ID" value="KAI5653752.1"/>
    <property type="molecule type" value="Genomic_DNA"/>
</dbReference>
<gene>
    <name evidence="1" type="ORF">M9H77_30939</name>
</gene>
<dbReference type="Proteomes" id="UP001060085">
    <property type="component" value="Linkage Group LG07"/>
</dbReference>
<proteinExistence type="predicted"/>
<accession>A0ACB9ZZZ3</accession>
<organism evidence="1 2">
    <name type="scientific">Catharanthus roseus</name>
    <name type="common">Madagascar periwinkle</name>
    <name type="synonym">Vinca rosea</name>
    <dbReference type="NCBI Taxonomy" id="4058"/>
    <lineage>
        <taxon>Eukaryota</taxon>
        <taxon>Viridiplantae</taxon>
        <taxon>Streptophyta</taxon>
        <taxon>Embryophyta</taxon>
        <taxon>Tracheophyta</taxon>
        <taxon>Spermatophyta</taxon>
        <taxon>Magnoliopsida</taxon>
        <taxon>eudicotyledons</taxon>
        <taxon>Gunneridae</taxon>
        <taxon>Pentapetalae</taxon>
        <taxon>asterids</taxon>
        <taxon>lamiids</taxon>
        <taxon>Gentianales</taxon>
        <taxon>Apocynaceae</taxon>
        <taxon>Rauvolfioideae</taxon>
        <taxon>Vinceae</taxon>
        <taxon>Catharanthinae</taxon>
        <taxon>Catharanthus</taxon>
    </lineage>
</organism>
<sequence length="469" mass="52359">MVENNRFKNPVFPLAFISLLAFTRAIIDEIGINYGQVANNLPSPYQSVQILKNMKVGLVKIYDTNPEILKLLSGTKIRVSIMVTNNQILNIALDQAMADNWVNENVLAYYPETMIRFILVGNEILSTNDREIWHLLVPAMVRIHKSIEAAGINNIKIGTPLAMDILESTFPPSSGKFRPNILDDQVILPLLHFIYETNSYFFLDVYPYFSWSTNPINTAALDFALFKTENSTYEDPETGLVYTNLLDQMLDSVIFAIRKAGFSNIKLAIAETGWPNAGDIDQTGANIHNAATYNRKLVQKMRAKPPIGTPAQPGVTIPTFIFSLYDENQKQGPGTERHWGLLQPSGWPNYELDFTGEKSDLEYGMLPEPLNDEPYKGKIWCVVATGVNEMELSPALDFACNQGEGICDELAPGKTCHKQISVTTHASYAFSSYWAKFRNQGATCYFNGLATQTTIDPSYGSCKFPSVSI</sequence>
<comment type="caution">
    <text evidence="1">The sequence shown here is derived from an EMBL/GenBank/DDBJ whole genome shotgun (WGS) entry which is preliminary data.</text>
</comment>
<keyword evidence="2" id="KW-1185">Reference proteome</keyword>
<evidence type="ECO:0000313" key="1">
    <source>
        <dbReference type="EMBL" id="KAI5653752.1"/>
    </source>
</evidence>
<name>A0ACB9ZZZ3_CATRO</name>
<reference evidence="2" key="1">
    <citation type="journal article" date="2023" name="Nat. Plants">
        <title>Single-cell RNA sequencing provides a high-resolution roadmap for understanding the multicellular compartmentation of specialized metabolism.</title>
        <authorList>
            <person name="Sun S."/>
            <person name="Shen X."/>
            <person name="Li Y."/>
            <person name="Li Y."/>
            <person name="Wang S."/>
            <person name="Li R."/>
            <person name="Zhang H."/>
            <person name="Shen G."/>
            <person name="Guo B."/>
            <person name="Wei J."/>
            <person name="Xu J."/>
            <person name="St-Pierre B."/>
            <person name="Chen S."/>
            <person name="Sun C."/>
        </authorList>
    </citation>
    <scope>NUCLEOTIDE SEQUENCE [LARGE SCALE GENOMIC DNA]</scope>
</reference>